<feature type="coiled-coil region" evidence="1">
    <location>
        <begin position="213"/>
        <end position="247"/>
    </location>
</feature>
<dbReference type="Pfam" id="PF01076">
    <property type="entry name" value="Mob_Pre"/>
    <property type="match status" value="1"/>
</dbReference>
<evidence type="ECO:0000256" key="1">
    <source>
        <dbReference type="SAM" id="Coils"/>
    </source>
</evidence>
<dbReference type="Gene3D" id="3.30.930.30">
    <property type="match status" value="1"/>
</dbReference>
<geneLocation type="plasmid" evidence="2">
    <name>pRGRH0238</name>
</geneLocation>
<dbReference type="GO" id="GO:0006310">
    <property type="term" value="P:DNA recombination"/>
    <property type="evidence" value="ECO:0007669"/>
    <property type="project" value="InterPro"/>
</dbReference>
<accession>A0A0H5PX87</accession>
<keyword evidence="2" id="KW-0614">Plasmid</keyword>
<reference evidence="2" key="2">
    <citation type="submission" date="2015-07" db="EMBL/GenBank/DDBJ databases">
        <title>Plasmids, circular viruses and viroids from rat gut.</title>
        <authorList>
            <person name="Jorgensen T.J."/>
            <person name="Hansen M.A."/>
            <person name="Xu Z."/>
            <person name="Tabak M.A."/>
            <person name="Sorensen S.J."/>
            <person name="Hansen L.H."/>
        </authorList>
    </citation>
    <scope>NUCLEOTIDE SEQUENCE</scope>
    <source>
        <plasmid evidence="2">pRGRH0238</plasmid>
    </source>
</reference>
<name>A0A0H5PX87_9ZZZZ</name>
<dbReference type="NCBIfam" id="NF041497">
    <property type="entry name" value="MobV"/>
    <property type="match status" value="1"/>
</dbReference>
<dbReference type="AlphaFoldDB" id="A0A0H5PX87"/>
<organism evidence="2">
    <name type="scientific">uncultured prokaryote</name>
    <dbReference type="NCBI Taxonomy" id="198431"/>
    <lineage>
        <taxon>unclassified sequences</taxon>
        <taxon>environmental samples</taxon>
    </lineage>
</organism>
<sequence>MHIAKYTRSAAGHMLAHYDRAKDKNGNYVTDGRKGIDSTRTHLNYAVGGDFEMAAQRLQWLLDRDDVKCLNRKDVNVICDVVVTAPQDLPEQDQQKFFEVAYNFLADRYGVKNSLGCYDNILSSNVHMDETSPHMHFAFVPLVKVSKIDKKTGKQKEYLKVNAKQVINRTDLKTLHPDMTKVMKKAFGRDIGIENGITKANGGNQTVEQLKYKKELEDEVERLSKVAESQNKTILTKKQEIAQLNDKIADMTITGELHIALTEKQQTLKYATEDLQKLDNSVSISELDEMIKKWDCEVMPMIDQHGNVLMTDREIDIMLNRLYDFLKNLIETIKKFFSQLLGEDYQKEITHIKEDIENDEIEME</sequence>
<dbReference type="InterPro" id="IPR001668">
    <property type="entry name" value="Mob_Pre"/>
</dbReference>
<dbReference type="CDD" id="cd17242">
    <property type="entry name" value="MobM_relaxase"/>
    <property type="match status" value="1"/>
</dbReference>
<dbReference type="EMBL" id="LN852911">
    <property type="protein sequence ID" value="CRY94361.1"/>
    <property type="molecule type" value="Genomic_DNA"/>
</dbReference>
<protein>
    <recommendedName>
        <fullName evidence="3">Plasmid recombination enzyme</fullName>
    </recommendedName>
</protein>
<evidence type="ECO:0008006" key="3">
    <source>
        <dbReference type="Google" id="ProtNLM"/>
    </source>
</evidence>
<evidence type="ECO:0000313" key="2">
    <source>
        <dbReference type="EMBL" id="CRY94361.1"/>
    </source>
</evidence>
<reference evidence="2" key="1">
    <citation type="submission" date="2015-06" db="EMBL/GenBank/DDBJ databases">
        <authorList>
            <person name="Joergensen T."/>
        </authorList>
    </citation>
    <scope>NUCLEOTIDE SEQUENCE</scope>
    <source>
        <plasmid evidence="2">pRGRH0238</plasmid>
    </source>
</reference>
<dbReference type="GO" id="GO:0003677">
    <property type="term" value="F:DNA binding"/>
    <property type="evidence" value="ECO:0007669"/>
    <property type="project" value="InterPro"/>
</dbReference>
<keyword evidence="1" id="KW-0175">Coiled coil</keyword>
<proteinExistence type="predicted"/>